<keyword evidence="2" id="KW-1185">Reference proteome</keyword>
<accession>A0ACD5TJ76</accession>
<protein>
    <submittedName>
        <fullName evidence="1">Uncharacterized protein</fullName>
    </submittedName>
</protein>
<sequence>MAAEEAWKTRFLALVVEAEGLCRRISLKIVYARGFLAEPMHAAAAEDVRTILQLPEQALEDTAGDLARAMSLLGSAKEVAWRGDKGDAPAQLPRILGLPNMTAVQRYASQKVRDARMLAIEAYHAMELCCDCLLKIRLLLHYPLLPGVDGVIEKNRADAYEHLDRAKDKVDACTALAARALQDVPDAAD</sequence>
<name>A0ACD5TJ76_AVESA</name>
<evidence type="ECO:0000313" key="2">
    <source>
        <dbReference type="Proteomes" id="UP001732700"/>
    </source>
</evidence>
<dbReference type="Proteomes" id="UP001732700">
    <property type="component" value="Chromosome 1A"/>
</dbReference>
<organism evidence="1 2">
    <name type="scientific">Avena sativa</name>
    <name type="common">Oat</name>
    <dbReference type="NCBI Taxonomy" id="4498"/>
    <lineage>
        <taxon>Eukaryota</taxon>
        <taxon>Viridiplantae</taxon>
        <taxon>Streptophyta</taxon>
        <taxon>Embryophyta</taxon>
        <taxon>Tracheophyta</taxon>
        <taxon>Spermatophyta</taxon>
        <taxon>Magnoliopsida</taxon>
        <taxon>Liliopsida</taxon>
        <taxon>Poales</taxon>
        <taxon>Poaceae</taxon>
        <taxon>BOP clade</taxon>
        <taxon>Pooideae</taxon>
        <taxon>Poodae</taxon>
        <taxon>Poeae</taxon>
        <taxon>Poeae Chloroplast Group 1 (Aveneae type)</taxon>
        <taxon>Aveninae</taxon>
        <taxon>Avena</taxon>
    </lineage>
</organism>
<proteinExistence type="predicted"/>
<evidence type="ECO:0000313" key="1">
    <source>
        <dbReference type="EnsemblPlants" id="AVESA.00010b.r2.1AG0064380.1.CDS.1"/>
    </source>
</evidence>
<reference evidence="1" key="2">
    <citation type="submission" date="2025-09" db="UniProtKB">
        <authorList>
            <consortium name="EnsemblPlants"/>
        </authorList>
    </citation>
    <scope>IDENTIFICATION</scope>
</reference>
<reference evidence="1" key="1">
    <citation type="submission" date="2021-05" db="EMBL/GenBank/DDBJ databases">
        <authorList>
            <person name="Scholz U."/>
            <person name="Mascher M."/>
            <person name="Fiebig A."/>
        </authorList>
    </citation>
    <scope>NUCLEOTIDE SEQUENCE [LARGE SCALE GENOMIC DNA]</scope>
</reference>
<dbReference type="EnsemblPlants" id="AVESA.00010b.r2.1AG0064380.1">
    <property type="protein sequence ID" value="AVESA.00010b.r2.1AG0064380.1.CDS.1"/>
    <property type="gene ID" value="AVESA.00010b.r2.1AG0064380"/>
</dbReference>